<dbReference type="GO" id="GO:0016853">
    <property type="term" value="F:isomerase activity"/>
    <property type="evidence" value="ECO:0007669"/>
    <property type="project" value="UniProtKB-KW"/>
</dbReference>
<keyword evidence="7 9" id="KW-0630">Potassium</keyword>
<dbReference type="PANTHER" id="PTHR10584">
    <property type="entry name" value="SUGAR KINASE"/>
    <property type="match status" value="1"/>
</dbReference>
<feature type="transmembrane region" description="Helical" evidence="11">
    <location>
        <begin position="176"/>
        <end position="195"/>
    </location>
</feature>
<keyword evidence="13" id="KW-0413">Isomerase</keyword>
<comment type="subcellular location">
    <subcellularLocation>
        <location evidence="9">Cytoplasm</location>
    </subcellularLocation>
    <subcellularLocation>
        <location evidence="9">Nucleus</location>
    </subcellularLocation>
</comment>
<dbReference type="InterPro" id="IPR029056">
    <property type="entry name" value="Ribokinase-like"/>
</dbReference>
<feature type="transmembrane region" description="Helical" evidence="11">
    <location>
        <begin position="311"/>
        <end position="332"/>
    </location>
</feature>
<feature type="binding site" evidence="9">
    <location>
        <position position="1127"/>
    </location>
    <ligand>
        <name>K(+)</name>
        <dbReference type="ChEBI" id="CHEBI:29103"/>
    </ligand>
</feature>
<feature type="binding site" evidence="9">
    <location>
        <position position="1014"/>
    </location>
    <ligand>
        <name>substrate</name>
    </ligand>
</feature>
<dbReference type="GO" id="GO:0005524">
    <property type="term" value="F:ATP binding"/>
    <property type="evidence" value="ECO:0007669"/>
    <property type="project" value="UniProtKB-UniRule"/>
</dbReference>
<feature type="transmembrane region" description="Helical" evidence="11">
    <location>
        <begin position="135"/>
        <end position="156"/>
    </location>
</feature>
<dbReference type="Gene3D" id="3.40.1190.20">
    <property type="match status" value="1"/>
</dbReference>
<dbReference type="Gene3D" id="3.20.20.150">
    <property type="entry name" value="Divalent-metal-dependent TIM barrel enzymes"/>
    <property type="match status" value="1"/>
</dbReference>
<evidence type="ECO:0000256" key="10">
    <source>
        <dbReference type="SAM" id="MobiDB-lite"/>
    </source>
</evidence>
<dbReference type="GO" id="GO:0004747">
    <property type="term" value="F:ribokinase activity"/>
    <property type="evidence" value="ECO:0007669"/>
    <property type="project" value="UniProtKB-UniRule"/>
</dbReference>
<keyword evidence="4 9" id="KW-0418">Kinase</keyword>
<comment type="function">
    <text evidence="9">Catalyzes the phosphorylation of ribose at O-5 in a reaction requiring ATP and magnesium. The resulting D-ribose-5-phosphate can then be used either for sythesis of nucleotides, histidine, and tryptophan, or as a component of the pentose phosphate pathway.</text>
</comment>
<feature type="transmembrane region" description="Helical" evidence="11">
    <location>
        <begin position="439"/>
        <end position="458"/>
    </location>
</feature>
<dbReference type="Pfam" id="PF01740">
    <property type="entry name" value="STAS"/>
    <property type="match status" value="1"/>
</dbReference>
<dbReference type="PROSITE" id="PS50801">
    <property type="entry name" value="STAS"/>
    <property type="match status" value="1"/>
</dbReference>
<evidence type="ECO:0000256" key="11">
    <source>
        <dbReference type="SAM" id="Phobius"/>
    </source>
</evidence>
<feature type="binding site" evidence="9">
    <location>
        <position position="1161"/>
    </location>
    <ligand>
        <name>K(+)</name>
        <dbReference type="ChEBI" id="CHEBI:29103"/>
    </ligand>
</feature>
<accession>A0A0M0JRB1</accession>
<comment type="subunit">
    <text evidence="9">Homodimer.</text>
</comment>
<reference evidence="14" key="1">
    <citation type="journal article" date="2015" name="PLoS Genet.">
        <title>Genome Sequence and Transcriptome Analyses of Chrysochromulina tobin: Metabolic Tools for Enhanced Algal Fitness in the Prominent Order Prymnesiales (Haptophyceae).</title>
        <authorList>
            <person name="Hovde B.T."/>
            <person name="Deodato C.R."/>
            <person name="Hunsperger H.M."/>
            <person name="Ryken S.A."/>
            <person name="Yost W."/>
            <person name="Jha R.K."/>
            <person name="Patterson J."/>
            <person name="Monnat R.J. Jr."/>
            <person name="Barlow S.B."/>
            <person name="Starkenburg S.R."/>
            <person name="Cattolico R.A."/>
        </authorList>
    </citation>
    <scope>NUCLEOTIDE SEQUENCE</scope>
    <source>
        <strain evidence="14">CCMP291</strain>
    </source>
</reference>
<dbReference type="SUPFAM" id="SSF51658">
    <property type="entry name" value="Xylose isomerase-like"/>
    <property type="match status" value="1"/>
</dbReference>
<comment type="caution">
    <text evidence="9">Lacks conserved residue(s) required for the propagation of feature annotation.</text>
</comment>
<keyword evidence="11" id="KW-0472">Membrane</keyword>
<keyword evidence="6 9" id="KW-0460">Magnesium</keyword>
<feature type="transmembrane region" description="Helical" evidence="11">
    <location>
        <begin position="352"/>
        <end position="375"/>
    </location>
</feature>
<dbReference type="GO" id="GO:0005737">
    <property type="term" value="C:cytoplasm"/>
    <property type="evidence" value="ECO:0007669"/>
    <property type="project" value="UniProtKB-SubCell"/>
</dbReference>
<dbReference type="InterPro" id="IPR014710">
    <property type="entry name" value="RmlC-like_jellyroll"/>
</dbReference>
<comment type="cofactor">
    <cofactor evidence="9">
        <name>Mg(2+)</name>
        <dbReference type="ChEBI" id="CHEBI:18420"/>
    </cofactor>
    <text evidence="9">Requires a divalent cation, most likely magnesium in vivo, as an electrophilic catalyst to aid phosphoryl group transfer. It is the chelate of the metal and the nucleotide that is the actual substrate.</text>
</comment>
<keyword evidence="14" id="KW-1185">Reference proteome</keyword>
<dbReference type="Pfam" id="PF01261">
    <property type="entry name" value="AP_endonuc_2"/>
    <property type="match status" value="1"/>
</dbReference>
<keyword evidence="8 9" id="KW-0119">Carbohydrate metabolism</keyword>
<feature type="binding site" evidence="9">
    <location>
        <position position="1170"/>
    </location>
    <ligand>
        <name>K(+)</name>
        <dbReference type="ChEBI" id="CHEBI:29103"/>
    </ligand>
</feature>
<dbReference type="EC" id="2.7.1.15" evidence="9"/>
<gene>
    <name evidence="13" type="ORF">Ctob_010640</name>
</gene>
<dbReference type="HAMAP" id="MF_01987">
    <property type="entry name" value="Ribokinase"/>
    <property type="match status" value="1"/>
</dbReference>
<dbReference type="Gene3D" id="3.30.750.24">
    <property type="entry name" value="STAS domain"/>
    <property type="match status" value="1"/>
</dbReference>
<evidence type="ECO:0000259" key="12">
    <source>
        <dbReference type="PROSITE" id="PS50801"/>
    </source>
</evidence>
<comment type="catalytic activity">
    <reaction evidence="9">
        <text>D-ribose + ATP = D-ribose 5-phosphate + ADP + H(+)</text>
        <dbReference type="Rhea" id="RHEA:13697"/>
        <dbReference type="ChEBI" id="CHEBI:15378"/>
        <dbReference type="ChEBI" id="CHEBI:30616"/>
        <dbReference type="ChEBI" id="CHEBI:47013"/>
        <dbReference type="ChEBI" id="CHEBI:78346"/>
        <dbReference type="ChEBI" id="CHEBI:456216"/>
        <dbReference type="EC" id="2.7.1.15"/>
    </reaction>
</comment>
<feature type="region of interest" description="Disordered" evidence="10">
    <location>
        <begin position="1187"/>
        <end position="1221"/>
    </location>
</feature>
<dbReference type="InterPro" id="IPR011611">
    <property type="entry name" value="PfkB_dom"/>
</dbReference>
<evidence type="ECO:0000256" key="3">
    <source>
        <dbReference type="ARBA" id="ARBA00022741"/>
    </source>
</evidence>
<feature type="binding site" evidence="9">
    <location>
        <position position="1166"/>
    </location>
    <ligand>
        <name>K(+)</name>
        <dbReference type="ChEBI" id="CHEBI:29103"/>
    </ligand>
</feature>
<dbReference type="InterPro" id="IPR002645">
    <property type="entry name" value="STAS_dom"/>
</dbReference>
<dbReference type="CDD" id="cd01174">
    <property type="entry name" value="ribokinase"/>
    <property type="match status" value="1"/>
</dbReference>
<keyword evidence="3 9" id="KW-0547">Nucleotide-binding</keyword>
<dbReference type="EMBL" id="JWZX01002479">
    <property type="protein sequence ID" value="KOO28995.1"/>
    <property type="molecule type" value="Genomic_DNA"/>
</dbReference>
<evidence type="ECO:0000313" key="14">
    <source>
        <dbReference type="Proteomes" id="UP000037460"/>
    </source>
</evidence>
<feature type="binding site" evidence="9">
    <location>
        <begin position="909"/>
        <end position="913"/>
    </location>
    <ligand>
        <name>substrate</name>
    </ligand>
</feature>
<feature type="transmembrane region" description="Helical" evidence="11">
    <location>
        <begin position="409"/>
        <end position="427"/>
    </location>
</feature>
<feature type="transmembrane region" description="Helical" evidence="11">
    <location>
        <begin position="245"/>
        <end position="265"/>
    </location>
</feature>
<dbReference type="PANTHER" id="PTHR10584:SF166">
    <property type="entry name" value="RIBOKINASE"/>
    <property type="match status" value="1"/>
</dbReference>
<feature type="binding site" evidence="9">
    <location>
        <position position="1059"/>
    </location>
    <ligand>
        <name>ATP</name>
        <dbReference type="ChEBI" id="CHEBI:30616"/>
    </ligand>
</feature>
<dbReference type="GO" id="GO:0005634">
    <property type="term" value="C:nucleus"/>
    <property type="evidence" value="ECO:0007669"/>
    <property type="project" value="UniProtKB-SubCell"/>
</dbReference>
<dbReference type="SUPFAM" id="SSF52091">
    <property type="entry name" value="SpoIIaa-like"/>
    <property type="match status" value="1"/>
</dbReference>
<evidence type="ECO:0000256" key="4">
    <source>
        <dbReference type="ARBA" id="ARBA00022777"/>
    </source>
</evidence>
<dbReference type="GO" id="GO:0019303">
    <property type="term" value="P:D-ribose catabolic process"/>
    <property type="evidence" value="ECO:0007669"/>
    <property type="project" value="UniProtKB-UniRule"/>
</dbReference>
<dbReference type="OrthoDB" id="415590at2759"/>
<comment type="activity regulation">
    <text evidence="9">Activated by a monovalent cation that binds near, but not in, the active site. The most likely occupant of the site in vivo is potassium. Ion binding induces a conformational change that may alter substrate affinity.</text>
</comment>
<dbReference type="PRINTS" id="PR00990">
    <property type="entry name" value="RIBOKINASE"/>
</dbReference>
<keyword evidence="11" id="KW-0812">Transmembrane</keyword>
<evidence type="ECO:0000256" key="1">
    <source>
        <dbReference type="ARBA" id="ARBA00022679"/>
    </source>
</evidence>
<evidence type="ECO:0000313" key="13">
    <source>
        <dbReference type="EMBL" id="KOO28995.1"/>
    </source>
</evidence>
<dbReference type="InterPro" id="IPR011877">
    <property type="entry name" value="Ribokinase"/>
</dbReference>
<evidence type="ECO:0000256" key="8">
    <source>
        <dbReference type="ARBA" id="ARBA00023277"/>
    </source>
</evidence>
<sequence length="1564" mass="169354">MPFQRLQDDSSAEAWWRFRGYMLFPGKAAAGSWSTSCNEASRRTWVVEIMGGLLASIVAIVLNVTYAGVIMSTPELRPYLSYGIAMCLGCTALSNLWLLVMRRNLPYICVADSFMAVLFATTASDLARLAPDGTAVLGTLMIAMLLCSLLLSLSYIATGVLRVCNVVQFMPSPVMFGYQASIGYLVVDSAAKLAVGCSKLFGNACRVAEGSLEHWMATQLALAMGLGVFLSVVQNTGLLGGFSRILVLPTILVLATILFQVARLLEPWHGADLALWTMQLPAENGFFASMRTLPADIDFSNISWRLAGSEALLAAVTAFVPNIMGKLLQYSALESRFDKDLDYNREMRHAGFSQLASAPAIMVPTVTYTGMLVAWDMGARSFVPPAMVVISSIVLVLTGSNQVAVMPNFMFAALLVSIGINMIWDNLRSAWNMLPVREFSLVILHIILTALLGMLWAVVLGVLFTATIFIVEYSAHSGVLLCTTLLLERSKVQRSSSETEILEQYGATVLIVHLHGMIFFGSASSVLEEIKAHVVTLAELQLPLQVLLLDFDRCTGIDSSAVAVLFQTRRYIKDARLIFACAGETVHSSLNKGAPDEREFKHFTTLDLALEQCENRLLLRYMHEHRELQAHRFLVRVEVGRPSAAGSKISEGASDSHTGSGMATIYSPGQARAELRPESLARMRERFSEAMLSAYGSSFNVDDLFEYFDIMIIPPHYTVVSAAPTGINVAPAPDGSLPPYLYIIDSGYVSAFYTTVSDEQPSRSGGDGNPRHRLAKYGPGAILGVASFVTPDDMPSLTMMPTAFISDEYTQLLRLPRSRCDELEKLAPGLIFRLYRLLVLVSERRLQEHRLRVVASEAFKVNVRPSTNFQRILISRSLNLDIIIEIDRLPAKGETVVARKSNAETALGGKGANQAIAAARLGATDGPICEFVCNFGNDAHAQRMERILAAAGLRLDACAHTEASASGQGIAMLQDGGAVSAIVLGGSNDDWTDERARALAGRVRGASALLLQREIPESVNTILAAVAHEAGVPVVYDVGGADRPMPDALLKLITYICPNETELKRLTSMPTGSRAEVIAAAKSLQARGAANVLVTLGADGSLLLRADGTLIEQEAVPIPGGKMIDATGAGDAFRAAFAIALVEGRTIAEGMRFGAAAGAIAVSRFGAEPSLPTRAEVEALLAGKPLPARATPAQPATALHTPPALRQTKRPPPPLHGDFSETSWAASARGECPLSFGSRLNSMKDRPELWNGPLDVLGLIARQGHVEGLGLVDFNFPQHLRSLQPEQVTGALAKAKLKAGAICMRYEKEHQLGALTHPDPKLRRKAIELTKEGARWAQLLGANELVIWSAFDGYDYPHQVDYRAMWTRIVEAFREICDAFPTLRVSLEWKGTDENTRMFAVPSTGAAMLLAQEIDRPNFGLTLDIGHMLMAGENPAQSVALVGSAGKLFGVQLNDGHSKLGAEDGLIFGSVHGAMALEFVDWLHRVRFDGHIYFDTFPRNEDPVREAAYNIRRVKQLWRRAAIARAAGLDALLAKHDAMGSLELFEQLETSGWKPLAAPAAAGA</sequence>
<feature type="transmembrane region" description="Helical" evidence="11">
    <location>
        <begin position="215"/>
        <end position="233"/>
    </location>
</feature>
<keyword evidence="1 9" id="KW-0808">Transferase</keyword>
<evidence type="ECO:0000256" key="9">
    <source>
        <dbReference type="HAMAP-Rule" id="MF_03215"/>
    </source>
</evidence>
<feature type="transmembrane region" description="Helical" evidence="11">
    <location>
        <begin position="105"/>
        <end position="123"/>
    </location>
</feature>
<feature type="binding site" evidence="9">
    <location>
        <begin position="1095"/>
        <end position="1100"/>
    </location>
    <ligand>
        <name>ATP</name>
        <dbReference type="ChEBI" id="CHEBI:30616"/>
    </ligand>
</feature>
<dbReference type="InterPro" id="IPR036237">
    <property type="entry name" value="Xyl_isomerase-like_sf"/>
</dbReference>
<dbReference type="InterPro" id="IPR036513">
    <property type="entry name" value="STAS_dom_sf"/>
</dbReference>
<keyword evidence="9" id="KW-0539">Nucleus</keyword>
<evidence type="ECO:0000256" key="2">
    <source>
        <dbReference type="ARBA" id="ARBA00022723"/>
    </source>
</evidence>
<dbReference type="SUPFAM" id="SSF53613">
    <property type="entry name" value="Ribokinase-like"/>
    <property type="match status" value="1"/>
</dbReference>
<feature type="binding site" evidence="9">
    <location>
        <position position="1131"/>
    </location>
    <ligand>
        <name>substrate</name>
    </ligand>
</feature>
<keyword evidence="5 9" id="KW-0067">ATP-binding</keyword>
<dbReference type="SUPFAM" id="SSF51206">
    <property type="entry name" value="cAMP-binding domain-like"/>
    <property type="match status" value="1"/>
</dbReference>
<evidence type="ECO:0000256" key="6">
    <source>
        <dbReference type="ARBA" id="ARBA00022842"/>
    </source>
</evidence>
<comment type="pathway">
    <text evidence="9">Carbohydrate metabolism; D-ribose degradation; D-ribose 5-phosphate from beta-D-ribopyranose: step 2/2.</text>
</comment>
<feature type="binding site" evidence="9">
    <location>
        <position position="1164"/>
    </location>
    <ligand>
        <name>K(+)</name>
        <dbReference type="ChEBI" id="CHEBI:29103"/>
    </ligand>
</feature>
<dbReference type="Proteomes" id="UP000037460">
    <property type="component" value="Unassembled WGS sequence"/>
</dbReference>
<dbReference type="Gene3D" id="2.60.120.10">
    <property type="entry name" value="Jelly Rolls"/>
    <property type="match status" value="1"/>
</dbReference>
<feature type="binding site" evidence="9">
    <location>
        <begin position="879"/>
        <end position="881"/>
    </location>
    <ligand>
        <name>substrate</name>
    </ligand>
</feature>
<dbReference type="Pfam" id="PF00294">
    <property type="entry name" value="PfkB"/>
    <property type="match status" value="1"/>
</dbReference>
<feature type="compositionally biased region" description="Low complexity" evidence="10">
    <location>
        <begin position="1187"/>
        <end position="1199"/>
    </location>
</feature>
<feature type="binding site" evidence="9">
    <location>
        <position position="1125"/>
    </location>
    <ligand>
        <name>K(+)</name>
        <dbReference type="ChEBI" id="CHEBI:29103"/>
    </ligand>
</feature>
<organism evidence="13 14">
    <name type="scientific">Chrysochromulina tobinii</name>
    <dbReference type="NCBI Taxonomy" id="1460289"/>
    <lineage>
        <taxon>Eukaryota</taxon>
        <taxon>Haptista</taxon>
        <taxon>Haptophyta</taxon>
        <taxon>Prymnesiophyceae</taxon>
        <taxon>Prymnesiales</taxon>
        <taxon>Chrysochromulinaceae</taxon>
        <taxon>Chrysochromulina</taxon>
    </lineage>
</organism>
<feature type="transmembrane region" description="Helical" evidence="11">
    <location>
        <begin position="79"/>
        <end position="99"/>
    </location>
</feature>
<comment type="similarity">
    <text evidence="9">Belongs to the carbohydrate kinase PfkB family. Ribokinase subfamily.</text>
</comment>
<protein>
    <recommendedName>
        <fullName evidence="9">Ribokinase</fullName>
        <shortName evidence="9">RK</shortName>
        <ecNumber evidence="9">2.7.1.15</ecNumber>
    </recommendedName>
</protein>
<comment type="caution">
    <text evidence="13">The sequence shown here is derived from an EMBL/GenBank/DDBJ whole genome shotgun (WGS) entry which is preliminary data.</text>
</comment>
<feature type="active site" description="Proton acceptor" evidence="9">
    <location>
        <position position="1131"/>
    </location>
</feature>
<keyword evidence="9" id="KW-0963">Cytoplasm</keyword>
<keyword evidence="2 9" id="KW-0479">Metal-binding</keyword>
<feature type="transmembrane region" description="Helical" evidence="11">
    <location>
        <begin position="49"/>
        <end position="67"/>
    </location>
</feature>
<proteinExistence type="inferred from homology"/>
<keyword evidence="11" id="KW-1133">Transmembrane helix</keyword>
<evidence type="ECO:0000256" key="5">
    <source>
        <dbReference type="ARBA" id="ARBA00022840"/>
    </source>
</evidence>
<dbReference type="UniPathway" id="UPA00916">
    <property type="reaction ID" value="UER00889"/>
</dbReference>
<dbReference type="InterPro" id="IPR018490">
    <property type="entry name" value="cNMP-bd_dom_sf"/>
</dbReference>
<dbReference type="InterPro" id="IPR002139">
    <property type="entry name" value="Ribo/fructo_kinase"/>
</dbReference>
<name>A0A0M0JRB1_9EUKA</name>
<dbReference type="GO" id="GO:0046872">
    <property type="term" value="F:metal ion binding"/>
    <property type="evidence" value="ECO:0007669"/>
    <property type="project" value="UniProtKB-KW"/>
</dbReference>
<evidence type="ECO:0000256" key="7">
    <source>
        <dbReference type="ARBA" id="ARBA00022958"/>
    </source>
</evidence>
<dbReference type="InterPro" id="IPR013022">
    <property type="entry name" value="Xyl_isomerase-like_TIM-brl"/>
</dbReference>
<feature type="binding site" evidence="9">
    <location>
        <begin position="1130"/>
        <end position="1131"/>
    </location>
    <ligand>
        <name>ATP</name>
        <dbReference type="ChEBI" id="CHEBI:30616"/>
    </ligand>
</feature>
<feature type="domain" description="STAS" evidence="12">
    <location>
        <begin position="509"/>
        <end position="613"/>
    </location>
</feature>